<evidence type="ECO:0000256" key="5">
    <source>
        <dbReference type="ARBA" id="ARBA00022692"/>
    </source>
</evidence>
<dbReference type="SUPFAM" id="SSF53448">
    <property type="entry name" value="Nucleotide-diphospho-sugar transferases"/>
    <property type="match status" value="1"/>
</dbReference>
<gene>
    <name evidence="13" type="ORF">KP79_PYT20750</name>
</gene>
<evidence type="ECO:0000256" key="8">
    <source>
        <dbReference type="ARBA" id="ARBA00023034"/>
    </source>
</evidence>
<organism evidence="13 14">
    <name type="scientific">Mizuhopecten yessoensis</name>
    <name type="common">Japanese scallop</name>
    <name type="synonym">Patinopecten yessoensis</name>
    <dbReference type="NCBI Taxonomy" id="6573"/>
    <lineage>
        <taxon>Eukaryota</taxon>
        <taxon>Metazoa</taxon>
        <taxon>Spiralia</taxon>
        <taxon>Lophotrochozoa</taxon>
        <taxon>Mollusca</taxon>
        <taxon>Bivalvia</taxon>
        <taxon>Autobranchia</taxon>
        <taxon>Pteriomorphia</taxon>
        <taxon>Pectinida</taxon>
        <taxon>Pectinoidea</taxon>
        <taxon>Pectinidae</taxon>
        <taxon>Mizuhopecten</taxon>
    </lineage>
</organism>
<dbReference type="Pfam" id="PF01762">
    <property type="entry name" value="Galactosyl_T"/>
    <property type="match status" value="1"/>
</dbReference>
<keyword evidence="4 13" id="KW-0808">Transferase</keyword>
<evidence type="ECO:0000256" key="11">
    <source>
        <dbReference type="SAM" id="MobiDB-lite"/>
    </source>
</evidence>
<dbReference type="InterPro" id="IPR002659">
    <property type="entry name" value="Glyco_trans_31"/>
</dbReference>
<comment type="caution">
    <text evidence="13">The sequence shown here is derived from an EMBL/GenBank/DDBJ whole genome shotgun (WGS) entry which is preliminary data.</text>
</comment>
<evidence type="ECO:0000256" key="2">
    <source>
        <dbReference type="ARBA" id="ARBA00008661"/>
    </source>
</evidence>
<keyword evidence="9 12" id="KW-0472">Membrane</keyword>
<evidence type="ECO:0000256" key="10">
    <source>
        <dbReference type="ARBA" id="ARBA00023180"/>
    </source>
</evidence>
<accession>A0A210R6Z7</accession>
<keyword evidence="5 12" id="KW-0812">Transmembrane</keyword>
<dbReference type="PANTHER" id="PTHR11214:SF349">
    <property type="entry name" value="BETA-1,3-GALACTOSYLTRANSFERASE BRN"/>
    <property type="match status" value="1"/>
</dbReference>
<comment type="similarity">
    <text evidence="2">Belongs to the glycosyltransferase 31 family.</text>
</comment>
<dbReference type="EMBL" id="NEDP02000041">
    <property type="protein sequence ID" value="OWF56823.1"/>
    <property type="molecule type" value="Genomic_DNA"/>
</dbReference>
<evidence type="ECO:0000256" key="1">
    <source>
        <dbReference type="ARBA" id="ARBA00004323"/>
    </source>
</evidence>
<comment type="subcellular location">
    <subcellularLocation>
        <location evidence="1">Golgi apparatus membrane</location>
        <topology evidence="1">Single-pass type II membrane protein</topology>
    </subcellularLocation>
</comment>
<feature type="region of interest" description="Disordered" evidence="11">
    <location>
        <begin position="153"/>
        <end position="173"/>
    </location>
</feature>
<name>A0A210R6Z7_MIZYE</name>
<keyword evidence="3 13" id="KW-0328">Glycosyltransferase</keyword>
<evidence type="ECO:0000256" key="6">
    <source>
        <dbReference type="ARBA" id="ARBA00022968"/>
    </source>
</evidence>
<evidence type="ECO:0000256" key="12">
    <source>
        <dbReference type="SAM" id="Phobius"/>
    </source>
</evidence>
<protein>
    <submittedName>
        <fullName evidence="13">Beta-1,3-galactosyltransferase brn</fullName>
    </submittedName>
</protein>
<dbReference type="InterPro" id="IPR029044">
    <property type="entry name" value="Nucleotide-diphossugar_trans"/>
</dbReference>
<evidence type="ECO:0000256" key="3">
    <source>
        <dbReference type="ARBA" id="ARBA00022676"/>
    </source>
</evidence>
<proteinExistence type="inferred from homology"/>
<evidence type="ECO:0000256" key="7">
    <source>
        <dbReference type="ARBA" id="ARBA00022989"/>
    </source>
</evidence>
<evidence type="ECO:0000313" key="13">
    <source>
        <dbReference type="EMBL" id="OWF56823.1"/>
    </source>
</evidence>
<dbReference type="AlphaFoldDB" id="A0A210R6Z7"/>
<evidence type="ECO:0000256" key="9">
    <source>
        <dbReference type="ARBA" id="ARBA00023136"/>
    </source>
</evidence>
<keyword evidence="10" id="KW-0325">Glycoprotein</keyword>
<keyword evidence="8" id="KW-0333">Golgi apparatus</keyword>
<keyword evidence="7 12" id="KW-1133">Transmembrane helix</keyword>
<evidence type="ECO:0000256" key="4">
    <source>
        <dbReference type="ARBA" id="ARBA00022679"/>
    </source>
</evidence>
<dbReference type="GO" id="GO:0016758">
    <property type="term" value="F:hexosyltransferase activity"/>
    <property type="evidence" value="ECO:0007669"/>
    <property type="project" value="InterPro"/>
</dbReference>
<reference evidence="13 14" key="1">
    <citation type="journal article" date="2017" name="Nat. Ecol. Evol.">
        <title>Scallop genome provides insights into evolution of bilaterian karyotype and development.</title>
        <authorList>
            <person name="Wang S."/>
            <person name="Zhang J."/>
            <person name="Jiao W."/>
            <person name="Li J."/>
            <person name="Xun X."/>
            <person name="Sun Y."/>
            <person name="Guo X."/>
            <person name="Huan P."/>
            <person name="Dong B."/>
            <person name="Zhang L."/>
            <person name="Hu X."/>
            <person name="Sun X."/>
            <person name="Wang J."/>
            <person name="Zhao C."/>
            <person name="Wang Y."/>
            <person name="Wang D."/>
            <person name="Huang X."/>
            <person name="Wang R."/>
            <person name="Lv J."/>
            <person name="Li Y."/>
            <person name="Zhang Z."/>
            <person name="Liu B."/>
            <person name="Lu W."/>
            <person name="Hui Y."/>
            <person name="Liang J."/>
            <person name="Zhou Z."/>
            <person name="Hou R."/>
            <person name="Li X."/>
            <person name="Liu Y."/>
            <person name="Li H."/>
            <person name="Ning X."/>
            <person name="Lin Y."/>
            <person name="Zhao L."/>
            <person name="Xing Q."/>
            <person name="Dou J."/>
            <person name="Li Y."/>
            <person name="Mao J."/>
            <person name="Guo H."/>
            <person name="Dou H."/>
            <person name="Li T."/>
            <person name="Mu C."/>
            <person name="Jiang W."/>
            <person name="Fu Q."/>
            <person name="Fu X."/>
            <person name="Miao Y."/>
            <person name="Liu J."/>
            <person name="Yu Q."/>
            <person name="Li R."/>
            <person name="Liao H."/>
            <person name="Li X."/>
            <person name="Kong Y."/>
            <person name="Jiang Z."/>
            <person name="Chourrout D."/>
            <person name="Li R."/>
            <person name="Bao Z."/>
        </authorList>
    </citation>
    <scope>NUCLEOTIDE SEQUENCE [LARGE SCALE GENOMIC DNA]</scope>
    <source>
        <strain evidence="13 14">PY_sf001</strain>
    </source>
</reference>
<evidence type="ECO:0000313" key="14">
    <source>
        <dbReference type="Proteomes" id="UP000242188"/>
    </source>
</evidence>
<keyword evidence="6" id="KW-0735">Signal-anchor</keyword>
<dbReference type="GO" id="GO:0006493">
    <property type="term" value="P:protein O-linked glycosylation"/>
    <property type="evidence" value="ECO:0007669"/>
    <property type="project" value="TreeGrafter"/>
</dbReference>
<dbReference type="Proteomes" id="UP000242188">
    <property type="component" value="Unassembled WGS sequence"/>
</dbReference>
<dbReference type="GO" id="GO:0008194">
    <property type="term" value="F:UDP-glycosyltransferase activity"/>
    <property type="evidence" value="ECO:0007669"/>
    <property type="project" value="TreeGrafter"/>
</dbReference>
<dbReference type="FunFam" id="3.90.550.50:FF:000001">
    <property type="entry name" value="Hexosyltransferase"/>
    <property type="match status" value="1"/>
</dbReference>
<sequence>MRALTRYKYAHIRVFRPMRRTRRTFCVVSCTVLLFGLCTLLLEIFNTSDRYRTLSMVPYSGNLSELKEHHLVSSVTRAQTLVREPVLIAINEKPVQHKHYNHSRVVQTSPGHHNSKHSPSNLTHNLSIVSNISQKLINGTVVSATNSGKIVTPVNMTSSDSKPRNTSVVSKGNVENQGIKAKRKSIYLSYKVNFVYPLDINIAALVNDTIQGLEYTKHKPINPHNFWYLHKPYNCAFKLKPNATKNVLVLVKSFVGNVAQRMALRTLWQATNDSNMRRVFMLGYNRSHQLVVDNESRKYRDIIQENFVDNYMNNTYKTIMAFNWATKYCRRAHAILFLDDDYLVNMTVMAAHVRTSYRNQSSGLYAGTLAKHAPPYRDKNERWYLNFKQYPYDEFPPYVGGGAYIVSFDVAKRFKFAFPYVQYMGIDDVYLGIVARKLGIEASNDPYLDGHSKVTIAKECSHNATELLKRVCPLGIIKKKRGRTYRRVRHKPVNASIFVLCFCIAISAIVLLTCCVAE</sequence>
<dbReference type="PANTHER" id="PTHR11214">
    <property type="entry name" value="BETA-1,3-N-ACETYLGLUCOSAMINYLTRANSFERASE"/>
    <property type="match status" value="1"/>
</dbReference>
<dbReference type="OrthoDB" id="2139606at2759"/>
<feature type="transmembrane region" description="Helical" evidence="12">
    <location>
        <begin position="495"/>
        <end position="517"/>
    </location>
</feature>
<dbReference type="GO" id="GO:0000139">
    <property type="term" value="C:Golgi membrane"/>
    <property type="evidence" value="ECO:0007669"/>
    <property type="project" value="UniProtKB-SubCell"/>
</dbReference>
<keyword evidence="14" id="KW-1185">Reference proteome</keyword>
<dbReference type="Gene3D" id="3.90.550.50">
    <property type="match status" value="1"/>
</dbReference>